<dbReference type="EMBL" id="JACJSK010000049">
    <property type="protein sequence ID" value="MBD2546849.1"/>
    <property type="molecule type" value="Genomic_DNA"/>
</dbReference>
<evidence type="ECO:0000256" key="1">
    <source>
        <dbReference type="ARBA" id="ARBA00007613"/>
    </source>
</evidence>
<dbReference type="Pfam" id="PF02321">
    <property type="entry name" value="OEP"/>
    <property type="match status" value="1"/>
</dbReference>
<keyword evidence="4" id="KW-0472">Membrane</keyword>
<dbReference type="SUPFAM" id="SSF56954">
    <property type="entry name" value="Outer membrane efflux proteins (OEP)"/>
    <property type="match status" value="1"/>
</dbReference>
<feature type="region of interest" description="Disordered" evidence="3">
    <location>
        <begin position="77"/>
        <end position="187"/>
    </location>
</feature>
<dbReference type="InterPro" id="IPR010131">
    <property type="entry name" value="MdtP/NodT-like"/>
</dbReference>
<gene>
    <name evidence="5" type="ORF">H6G72_24045</name>
</gene>
<proteinExistence type="inferred from homology"/>
<feature type="transmembrane region" description="Helical" evidence="4">
    <location>
        <begin position="21"/>
        <end position="41"/>
    </location>
</feature>
<evidence type="ECO:0000313" key="6">
    <source>
        <dbReference type="Proteomes" id="UP000641954"/>
    </source>
</evidence>
<dbReference type="Gene3D" id="1.20.1600.10">
    <property type="entry name" value="Outer membrane efflux proteins (OEP)"/>
    <property type="match status" value="1"/>
</dbReference>
<organism evidence="5 6">
    <name type="scientific">Planktothricoides raciborskii FACHB-1370</name>
    <dbReference type="NCBI Taxonomy" id="2949576"/>
    <lineage>
        <taxon>Bacteria</taxon>
        <taxon>Bacillati</taxon>
        <taxon>Cyanobacteriota</taxon>
        <taxon>Cyanophyceae</taxon>
        <taxon>Oscillatoriophycideae</taxon>
        <taxon>Oscillatoriales</taxon>
        <taxon>Oscillatoriaceae</taxon>
        <taxon>Planktothricoides</taxon>
    </lineage>
</organism>
<dbReference type="InterPro" id="IPR003423">
    <property type="entry name" value="OMP_efflux"/>
</dbReference>
<comment type="caution">
    <text evidence="5">The sequence shown here is derived from an EMBL/GenBank/DDBJ whole genome shotgun (WGS) entry which is preliminary data.</text>
</comment>
<comment type="similarity">
    <text evidence="1">Belongs to the outer membrane factor (OMF) (TC 1.B.17) family.</text>
</comment>
<keyword evidence="4" id="KW-1133">Transmembrane helix</keyword>
<sequence length="697" mass="76791">MNSKYQKKLGKSLFSPDEGNFAIAAICSTTLGLFLSLALVIKSAPKEPASANKLPSQTAPLTLDDIDNIIHHNLNANSSKSHRLSTNNLSSQTGIKKQEAIVDEIPSTDSGSNEGLEEIPPTPRKKGGIELSSAAPSEGIPPTPRSKGGIELSSAAPSEGIPPTPRSKGGIELSSAAPSVTPINGNQPLFPILKTAVRFTGKHWLEEITTVRQIKQENKPHESAKTAEQIAPSTRNDRILELTSQDAIILSLQNNRDIKNAYLQRIIERQDLAIAEAKFTPNFTPSVEVVYNRNQIGAIATNQGEFNLGANLVVKIPTGAEISATWAGVRQAQNTLDSSTIVDQNSLGQNISLNFTQPLLRNFGTDINRSSIEIARLNEQANILNLKNTLINNITITLRAYRSLLQAQEALKIQQIALASTQRQLESIDALIEAGRRARIDRTQAETNLANRQLDLLAASNQLEAAKLDLISILDIDKTIQVVAIEQPAINHRELTSWDRESALSISLANNIDYLQSLIDIEIAKIDLLLAENNQKWDLSLQANYLNNLSNNTENNNDLRAGISLSRTFGDRSLDSEVDRSKIKLEIVQNTLEEQREELEISVINVLRDVEFNLQQLEQAKKTRKLSEQQLKNEQDKLKLGVGNTRLIDVLDFEQDLVNAKNQELNATIAYLNALTDLYATLGITLDQWDITIEPEN</sequence>
<evidence type="ECO:0000256" key="2">
    <source>
        <dbReference type="SAM" id="Coils"/>
    </source>
</evidence>
<keyword evidence="4" id="KW-0812">Transmembrane</keyword>
<name>A0ABR8EIZ2_9CYAN</name>
<feature type="compositionally biased region" description="Polar residues" evidence="3">
    <location>
        <begin position="77"/>
        <end position="95"/>
    </location>
</feature>
<protein>
    <submittedName>
        <fullName evidence="5">TolC family protein</fullName>
    </submittedName>
</protein>
<feature type="compositionally biased region" description="Polar residues" evidence="3">
    <location>
        <begin position="176"/>
        <end position="187"/>
    </location>
</feature>
<dbReference type="RefSeq" id="WP_190880147.1">
    <property type="nucleotide sequence ID" value="NZ_JACJSK010000049.1"/>
</dbReference>
<keyword evidence="2" id="KW-0175">Coiled coil</keyword>
<dbReference type="Proteomes" id="UP000641954">
    <property type="component" value="Unassembled WGS sequence"/>
</dbReference>
<evidence type="ECO:0000256" key="3">
    <source>
        <dbReference type="SAM" id="MobiDB-lite"/>
    </source>
</evidence>
<dbReference type="PANTHER" id="PTHR30203:SF30">
    <property type="entry name" value="OUTER MEMBRANE PROTEIN-RELATED"/>
    <property type="match status" value="1"/>
</dbReference>
<keyword evidence="6" id="KW-1185">Reference proteome</keyword>
<reference evidence="5 6" key="1">
    <citation type="journal article" date="2020" name="ISME J.">
        <title>Comparative genomics reveals insights into cyanobacterial evolution and habitat adaptation.</title>
        <authorList>
            <person name="Chen M.Y."/>
            <person name="Teng W.K."/>
            <person name="Zhao L."/>
            <person name="Hu C.X."/>
            <person name="Zhou Y.K."/>
            <person name="Han B.P."/>
            <person name="Song L.R."/>
            <person name="Shu W.S."/>
        </authorList>
    </citation>
    <scope>NUCLEOTIDE SEQUENCE [LARGE SCALE GENOMIC DNA]</scope>
    <source>
        <strain evidence="5 6">FACHB-1370</strain>
    </source>
</reference>
<dbReference type="PANTHER" id="PTHR30203">
    <property type="entry name" value="OUTER MEMBRANE CATION EFFLUX PROTEIN"/>
    <property type="match status" value="1"/>
</dbReference>
<evidence type="ECO:0000313" key="5">
    <source>
        <dbReference type="EMBL" id="MBD2546849.1"/>
    </source>
</evidence>
<evidence type="ECO:0000256" key="4">
    <source>
        <dbReference type="SAM" id="Phobius"/>
    </source>
</evidence>
<accession>A0ABR8EIZ2</accession>
<feature type="coiled-coil region" evidence="2">
    <location>
        <begin position="578"/>
        <end position="637"/>
    </location>
</feature>